<dbReference type="Proteomes" id="UP001152519">
    <property type="component" value="Unassembled WGS sequence"/>
</dbReference>
<evidence type="ECO:0000256" key="1">
    <source>
        <dbReference type="SAM" id="MobiDB-lite"/>
    </source>
</evidence>
<evidence type="ECO:0000313" key="2">
    <source>
        <dbReference type="EMBL" id="CAG6395280.1"/>
    </source>
</evidence>
<feature type="region of interest" description="Disordered" evidence="1">
    <location>
        <begin position="1"/>
        <end position="20"/>
    </location>
</feature>
<dbReference type="AlphaFoldDB" id="A0A9W4DXF3"/>
<gene>
    <name evidence="2" type="ORF">SCOCK_300089</name>
</gene>
<reference evidence="2" key="1">
    <citation type="submission" date="2021-05" db="EMBL/GenBank/DDBJ databases">
        <authorList>
            <person name="Arsene-Ploetze F."/>
        </authorList>
    </citation>
    <scope>NUCLEOTIDE SEQUENCE</scope>
    <source>
        <strain evidence="2">DSM 42138</strain>
    </source>
</reference>
<evidence type="ECO:0000313" key="3">
    <source>
        <dbReference type="Proteomes" id="UP001152519"/>
    </source>
</evidence>
<organism evidence="2 3">
    <name type="scientific">Actinacidiphila cocklensis</name>
    <dbReference type="NCBI Taxonomy" id="887465"/>
    <lineage>
        <taxon>Bacteria</taxon>
        <taxon>Bacillati</taxon>
        <taxon>Actinomycetota</taxon>
        <taxon>Actinomycetes</taxon>
        <taxon>Kitasatosporales</taxon>
        <taxon>Streptomycetaceae</taxon>
        <taxon>Actinacidiphila</taxon>
    </lineage>
</organism>
<protein>
    <submittedName>
        <fullName evidence="2">Uncharacterized protein</fullName>
    </submittedName>
</protein>
<accession>A0A9W4DXF3</accession>
<sequence length="142" mass="14922">MVRAWRHPMSSVRPASVDQPGSSAFSCRGKHAAQLADRLLLVGQLPEQAARQLVEGGHRAGAEGPRFGCGLGEDVFVRDAERACERLVVEFVHRLKLGDPGSVAVPLPTTSSTLARAVRRFLGVLGCSGCCSALAATTITSA</sequence>
<keyword evidence="3" id="KW-1185">Reference proteome</keyword>
<name>A0A9W4DXF3_9ACTN</name>
<dbReference type="EMBL" id="CAJSLV010000060">
    <property type="protein sequence ID" value="CAG6395280.1"/>
    <property type="molecule type" value="Genomic_DNA"/>
</dbReference>
<comment type="caution">
    <text evidence="2">The sequence shown here is derived from an EMBL/GenBank/DDBJ whole genome shotgun (WGS) entry which is preliminary data.</text>
</comment>
<proteinExistence type="predicted"/>